<dbReference type="AlphaFoldDB" id="A0A4R3L254"/>
<keyword evidence="3" id="KW-1185">Reference proteome</keyword>
<dbReference type="PANTHER" id="PTHR37692">
    <property type="entry name" value="HYPOTHETICAL MEMBRANE SPANNING PROTEIN"/>
    <property type="match status" value="1"/>
</dbReference>
<accession>A0A4R3L254</accession>
<gene>
    <name evidence="2" type="ORF">EDD58_11045</name>
</gene>
<evidence type="ECO:0000313" key="2">
    <source>
        <dbReference type="EMBL" id="TCS92818.1"/>
    </source>
</evidence>
<dbReference type="Gene3D" id="1.20.120.80">
    <property type="entry name" value="Cytochrome c oxidase, subunit III, four-helix bundle"/>
    <property type="match status" value="1"/>
</dbReference>
<dbReference type="InterPro" id="IPR007352">
    <property type="entry name" value="DUF420"/>
</dbReference>
<protein>
    <submittedName>
        <fullName evidence="2">Putative membrane protein</fullName>
    </submittedName>
</protein>
<keyword evidence="1" id="KW-1133">Transmembrane helix</keyword>
<evidence type="ECO:0000256" key="1">
    <source>
        <dbReference type="SAM" id="Phobius"/>
    </source>
</evidence>
<sequence length="153" mass="17349">MDGSTLALISTSCTASSAICMAVGWSMIRRGNKKAHRNLMISSVILAALFFTLYMYRTIFIGNTDFGGPAEYRSYYTAFLTFHIILTILSPILVVMTLIYAKKENFEKHRKIGPWAARVWFVTAITGVAVYLLLFQIFPEGETTNMFRAYWGF</sequence>
<dbReference type="PANTHER" id="PTHR37692:SF1">
    <property type="entry name" value="DUF420 DOMAIN-CONTAINING PROTEIN"/>
    <property type="match status" value="1"/>
</dbReference>
<name>A0A4R3L254_9BACL</name>
<feature type="transmembrane region" description="Helical" evidence="1">
    <location>
        <begin position="39"/>
        <end position="56"/>
    </location>
</feature>
<feature type="transmembrane region" description="Helical" evidence="1">
    <location>
        <begin position="76"/>
        <end position="99"/>
    </location>
</feature>
<keyword evidence="1" id="KW-0472">Membrane</keyword>
<dbReference type="Pfam" id="PF04238">
    <property type="entry name" value="DUF420"/>
    <property type="match status" value="1"/>
</dbReference>
<comment type="caution">
    <text evidence="2">The sequence shown here is derived from an EMBL/GenBank/DDBJ whole genome shotgun (WGS) entry which is preliminary data.</text>
</comment>
<dbReference type="GO" id="GO:0022904">
    <property type="term" value="P:respiratory electron transport chain"/>
    <property type="evidence" value="ECO:0007669"/>
    <property type="project" value="InterPro"/>
</dbReference>
<dbReference type="InterPro" id="IPR013833">
    <property type="entry name" value="Cyt_c_oxidase_su3_a-hlx"/>
</dbReference>
<dbReference type="Proteomes" id="UP000294937">
    <property type="component" value="Unassembled WGS sequence"/>
</dbReference>
<dbReference type="RefSeq" id="WP_131926434.1">
    <property type="nucleotide sequence ID" value="NZ_SMAG01000010.1"/>
</dbReference>
<evidence type="ECO:0000313" key="3">
    <source>
        <dbReference type="Proteomes" id="UP000294937"/>
    </source>
</evidence>
<proteinExistence type="predicted"/>
<dbReference type="OrthoDB" id="2375575at2"/>
<dbReference type="GO" id="GO:0016020">
    <property type="term" value="C:membrane"/>
    <property type="evidence" value="ECO:0007669"/>
    <property type="project" value="InterPro"/>
</dbReference>
<organism evidence="2 3">
    <name type="scientific">Hazenella coriacea</name>
    <dbReference type="NCBI Taxonomy" id="1179467"/>
    <lineage>
        <taxon>Bacteria</taxon>
        <taxon>Bacillati</taxon>
        <taxon>Bacillota</taxon>
        <taxon>Bacilli</taxon>
        <taxon>Bacillales</taxon>
        <taxon>Thermoactinomycetaceae</taxon>
        <taxon>Hazenella</taxon>
    </lineage>
</organism>
<reference evidence="2 3" key="1">
    <citation type="submission" date="2019-03" db="EMBL/GenBank/DDBJ databases">
        <title>Genomic Encyclopedia of Type Strains, Phase IV (KMG-IV): sequencing the most valuable type-strain genomes for metagenomic binning, comparative biology and taxonomic classification.</title>
        <authorList>
            <person name="Goeker M."/>
        </authorList>
    </citation>
    <scope>NUCLEOTIDE SEQUENCE [LARGE SCALE GENOMIC DNA]</scope>
    <source>
        <strain evidence="2 3">DSM 45707</strain>
    </source>
</reference>
<feature type="transmembrane region" description="Helical" evidence="1">
    <location>
        <begin position="6"/>
        <end position="27"/>
    </location>
</feature>
<keyword evidence="1" id="KW-0812">Transmembrane</keyword>
<dbReference type="GO" id="GO:0004129">
    <property type="term" value="F:cytochrome-c oxidase activity"/>
    <property type="evidence" value="ECO:0007669"/>
    <property type="project" value="InterPro"/>
</dbReference>
<feature type="transmembrane region" description="Helical" evidence="1">
    <location>
        <begin position="119"/>
        <end position="138"/>
    </location>
</feature>
<dbReference type="EMBL" id="SMAG01000010">
    <property type="protein sequence ID" value="TCS92818.1"/>
    <property type="molecule type" value="Genomic_DNA"/>
</dbReference>